<proteinExistence type="predicted"/>
<evidence type="ECO:0000313" key="3">
    <source>
        <dbReference type="Proteomes" id="UP000287166"/>
    </source>
</evidence>
<feature type="region of interest" description="Disordered" evidence="1">
    <location>
        <begin position="92"/>
        <end position="116"/>
    </location>
</feature>
<comment type="caution">
    <text evidence="2">The sequence shown here is derived from an EMBL/GenBank/DDBJ whole genome shotgun (WGS) entry which is preliminary data.</text>
</comment>
<evidence type="ECO:0000256" key="1">
    <source>
        <dbReference type="SAM" id="MobiDB-lite"/>
    </source>
</evidence>
<dbReference type="EMBL" id="BFAD01000007">
    <property type="protein sequence ID" value="GBE85357.1"/>
    <property type="molecule type" value="Genomic_DNA"/>
</dbReference>
<dbReference type="AlphaFoldDB" id="A0A401GT18"/>
<sequence length="116" mass="13538">MMPREVDCEWESAARIMDEQQFLTLREFRLDVRGKDLAEEEKRRISDCFDALRRRGVKVMLSFGYPWFNFVPLEPYHSDSLTVSARQSKTPELQVEDVQLSGVPLTSNDDEHQSSI</sequence>
<dbReference type="InParanoid" id="A0A401GT18"/>
<protein>
    <submittedName>
        <fullName evidence="2">Uncharacterized protein</fullName>
    </submittedName>
</protein>
<dbReference type="RefSeq" id="XP_027616270.1">
    <property type="nucleotide sequence ID" value="XM_027760469.1"/>
</dbReference>
<accession>A0A401GT18</accession>
<keyword evidence="3" id="KW-1185">Reference proteome</keyword>
<reference evidence="2 3" key="1">
    <citation type="journal article" date="2018" name="Sci. Rep.">
        <title>Genome sequence of the cauliflower mushroom Sparassis crispa (Hanabiratake) and its association with beneficial usage.</title>
        <authorList>
            <person name="Kiyama R."/>
            <person name="Furutani Y."/>
            <person name="Kawaguchi K."/>
            <person name="Nakanishi T."/>
        </authorList>
    </citation>
    <scope>NUCLEOTIDE SEQUENCE [LARGE SCALE GENOMIC DNA]</scope>
</reference>
<dbReference type="GeneID" id="38782274"/>
<name>A0A401GT18_9APHY</name>
<evidence type="ECO:0000313" key="2">
    <source>
        <dbReference type="EMBL" id="GBE85357.1"/>
    </source>
</evidence>
<gene>
    <name evidence="2" type="ORF">SCP_0705440</name>
</gene>
<organism evidence="2 3">
    <name type="scientific">Sparassis crispa</name>
    <dbReference type="NCBI Taxonomy" id="139825"/>
    <lineage>
        <taxon>Eukaryota</taxon>
        <taxon>Fungi</taxon>
        <taxon>Dikarya</taxon>
        <taxon>Basidiomycota</taxon>
        <taxon>Agaricomycotina</taxon>
        <taxon>Agaricomycetes</taxon>
        <taxon>Polyporales</taxon>
        <taxon>Sparassidaceae</taxon>
        <taxon>Sparassis</taxon>
    </lineage>
</organism>
<dbReference type="Proteomes" id="UP000287166">
    <property type="component" value="Unassembled WGS sequence"/>
</dbReference>